<evidence type="ECO:0000256" key="4">
    <source>
        <dbReference type="ARBA" id="ARBA00023128"/>
    </source>
</evidence>
<dbReference type="Gene3D" id="3.40.30.10">
    <property type="entry name" value="Glutaredoxin"/>
    <property type="match status" value="1"/>
</dbReference>
<dbReference type="GO" id="GO:0005840">
    <property type="term" value="C:ribosome"/>
    <property type="evidence" value="ECO:0007669"/>
    <property type="project" value="UniProtKB-KW"/>
</dbReference>
<dbReference type="OrthoDB" id="4136894at2759"/>
<dbReference type="AlphaFoldDB" id="A0A0U1LY48"/>
<comment type="subcellular location">
    <subcellularLocation>
        <location evidence="1">Mitochondrion</location>
    </subcellularLocation>
</comment>
<reference evidence="7 8" key="1">
    <citation type="submission" date="2015-04" db="EMBL/GenBank/DDBJ databases">
        <authorList>
            <person name="Syromyatnikov M.Y."/>
            <person name="Popov V.N."/>
        </authorList>
    </citation>
    <scope>NUCLEOTIDE SEQUENCE [LARGE SCALE GENOMIC DNA]</scope>
    <source>
        <strain evidence="7">WF-38-12</strain>
    </source>
</reference>
<sequence>MSIPVQTITSFRTAFSPFSPLARPCRIVLNMLQTPTSAPVSSATHIKIQVSHLPRNSTQLPEMTIGFKGGKEIKLEVGKRKMKIGDVVDEIARVGRVIEREESLKS</sequence>
<evidence type="ECO:0000313" key="8">
    <source>
        <dbReference type="Proteomes" id="UP000054383"/>
    </source>
</evidence>
<evidence type="ECO:0000256" key="2">
    <source>
        <dbReference type="ARBA" id="ARBA00005557"/>
    </source>
</evidence>
<evidence type="ECO:0000313" key="7">
    <source>
        <dbReference type="EMBL" id="CRG88268.1"/>
    </source>
</evidence>
<evidence type="ECO:0000256" key="3">
    <source>
        <dbReference type="ARBA" id="ARBA00022980"/>
    </source>
</evidence>
<dbReference type="OMA" id="MDFNCSK"/>
<dbReference type="Pfam" id="PF10780">
    <property type="entry name" value="MRP_L53"/>
    <property type="match status" value="1"/>
</dbReference>
<evidence type="ECO:0000256" key="5">
    <source>
        <dbReference type="ARBA" id="ARBA00023274"/>
    </source>
</evidence>
<dbReference type="InterPro" id="IPR019716">
    <property type="entry name" value="Ribosomal_mL53"/>
</dbReference>
<dbReference type="GO" id="GO:1990904">
    <property type="term" value="C:ribonucleoprotein complex"/>
    <property type="evidence" value="ECO:0007669"/>
    <property type="project" value="UniProtKB-KW"/>
</dbReference>
<gene>
    <name evidence="7" type="ORF">PISL3812_05297</name>
</gene>
<keyword evidence="4" id="KW-0496">Mitochondrion</keyword>
<evidence type="ECO:0000256" key="6">
    <source>
        <dbReference type="ARBA" id="ARBA00035180"/>
    </source>
</evidence>
<name>A0A0U1LY48_TALIS</name>
<dbReference type="GO" id="GO:0005739">
    <property type="term" value="C:mitochondrion"/>
    <property type="evidence" value="ECO:0007669"/>
    <property type="project" value="UniProtKB-SubCell"/>
</dbReference>
<dbReference type="STRING" id="28573.A0A0U1LY48"/>
<protein>
    <recommendedName>
        <fullName evidence="6">Large ribosomal subunit protein mL53</fullName>
    </recommendedName>
</protein>
<comment type="similarity">
    <text evidence="2">Belongs to the mitochondrion-specific ribosomal protein mL53 family.</text>
</comment>
<keyword evidence="8" id="KW-1185">Reference proteome</keyword>
<dbReference type="Proteomes" id="UP000054383">
    <property type="component" value="Unassembled WGS sequence"/>
</dbReference>
<dbReference type="EMBL" id="CVMT01000004">
    <property type="protein sequence ID" value="CRG88268.1"/>
    <property type="molecule type" value="Genomic_DNA"/>
</dbReference>
<keyword evidence="3" id="KW-0689">Ribosomal protein</keyword>
<keyword evidence="5" id="KW-0687">Ribonucleoprotein</keyword>
<accession>A0A0U1LY48</accession>
<evidence type="ECO:0000256" key="1">
    <source>
        <dbReference type="ARBA" id="ARBA00004173"/>
    </source>
</evidence>
<organism evidence="7 8">
    <name type="scientific">Talaromyces islandicus</name>
    <name type="common">Penicillium islandicum</name>
    <dbReference type="NCBI Taxonomy" id="28573"/>
    <lineage>
        <taxon>Eukaryota</taxon>
        <taxon>Fungi</taxon>
        <taxon>Dikarya</taxon>
        <taxon>Ascomycota</taxon>
        <taxon>Pezizomycotina</taxon>
        <taxon>Eurotiomycetes</taxon>
        <taxon>Eurotiomycetidae</taxon>
        <taxon>Eurotiales</taxon>
        <taxon>Trichocomaceae</taxon>
        <taxon>Talaromyces</taxon>
        <taxon>Talaromyces sect. Islandici</taxon>
    </lineage>
</organism>
<proteinExistence type="inferred from homology"/>